<gene>
    <name evidence="10" type="primary">lepB</name>
    <name evidence="10" type="ORF">F0U44_04905</name>
</gene>
<dbReference type="GO" id="GO:0009003">
    <property type="term" value="F:signal peptidase activity"/>
    <property type="evidence" value="ECO:0007669"/>
    <property type="project" value="UniProtKB-EC"/>
</dbReference>
<comment type="caution">
    <text evidence="10">The sequence shown here is derived from an EMBL/GenBank/DDBJ whole genome shotgun (WGS) entry which is preliminary data.</text>
</comment>
<dbReference type="NCBIfam" id="TIGR02227">
    <property type="entry name" value="sigpep_I_bact"/>
    <property type="match status" value="1"/>
</dbReference>
<evidence type="ECO:0000313" key="11">
    <source>
        <dbReference type="Proteomes" id="UP000325003"/>
    </source>
</evidence>
<dbReference type="PROSITE" id="PS51257">
    <property type="entry name" value="PROKAR_LIPOPROTEIN"/>
    <property type="match status" value="1"/>
</dbReference>
<dbReference type="PROSITE" id="PS00761">
    <property type="entry name" value="SPASE_I_3"/>
    <property type="match status" value="1"/>
</dbReference>
<evidence type="ECO:0000313" key="10">
    <source>
        <dbReference type="EMBL" id="KAA1421618.1"/>
    </source>
</evidence>
<evidence type="ECO:0000256" key="1">
    <source>
        <dbReference type="ARBA" id="ARBA00000677"/>
    </source>
</evidence>
<dbReference type="InterPro" id="IPR019533">
    <property type="entry name" value="Peptidase_S26"/>
</dbReference>
<dbReference type="RefSeq" id="WP_149727078.1">
    <property type="nucleotide sequence ID" value="NZ_VUJV01000001.1"/>
</dbReference>
<feature type="region of interest" description="Disordered" evidence="8">
    <location>
        <begin position="162"/>
        <end position="185"/>
    </location>
</feature>
<feature type="active site" evidence="6">
    <location>
        <position position="83"/>
    </location>
</feature>
<evidence type="ECO:0000256" key="2">
    <source>
        <dbReference type="ARBA" id="ARBA00004401"/>
    </source>
</evidence>
<evidence type="ECO:0000256" key="3">
    <source>
        <dbReference type="ARBA" id="ARBA00009370"/>
    </source>
</evidence>
<dbReference type="EMBL" id="VUJV01000001">
    <property type="protein sequence ID" value="KAA1421618.1"/>
    <property type="molecule type" value="Genomic_DNA"/>
</dbReference>
<comment type="similarity">
    <text evidence="3 7">Belongs to the peptidase S26 family.</text>
</comment>
<proteinExistence type="inferred from homology"/>
<dbReference type="CDD" id="cd06530">
    <property type="entry name" value="S26_SPase_I"/>
    <property type="match status" value="1"/>
</dbReference>
<dbReference type="GO" id="GO:0005886">
    <property type="term" value="C:plasma membrane"/>
    <property type="evidence" value="ECO:0007669"/>
    <property type="project" value="UniProtKB-SubCell"/>
</dbReference>
<feature type="active site" evidence="6">
    <location>
        <position position="35"/>
    </location>
</feature>
<evidence type="ECO:0000256" key="7">
    <source>
        <dbReference type="RuleBase" id="RU362042"/>
    </source>
</evidence>
<dbReference type="InterPro" id="IPR000223">
    <property type="entry name" value="Pept_S26A_signal_pept_1"/>
</dbReference>
<dbReference type="AlphaFoldDB" id="A0A5B1LND2"/>
<dbReference type="GO" id="GO:0006465">
    <property type="term" value="P:signal peptide processing"/>
    <property type="evidence" value="ECO:0007669"/>
    <property type="project" value="InterPro"/>
</dbReference>
<dbReference type="GO" id="GO:0004252">
    <property type="term" value="F:serine-type endopeptidase activity"/>
    <property type="evidence" value="ECO:0007669"/>
    <property type="project" value="InterPro"/>
</dbReference>
<protein>
    <recommendedName>
        <fullName evidence="4 7">Signal peptidase I</fullName>
        <ecNumber evidence="4 7">3.4.21.89</ecNumber>
    </recommendedName>
</protein>
<keyword evidence="11" id="KW-1185">Reference proteome</keyword>
<organism evidence="10 11">
    <name type="scientific">Nocardioides humilatus</name>
    <dbReference type="NCBI Taxonomy" id="2607660"/>
    <lineage>
        <taxon>Bacteria</taxon>
        <taxon>Bacillati</taxon>
        <taxon>Actinomycetota</taxon>
        <taxon>Actinomycetes</taxon>
        <taxon>Propionibacteriales</taxon>
        <taxon>Nocardioidaceae</taxon>
        <taxon>Nocardioides</taxon>
    </lineage>
</organism>
<dbReference type="SUPFAM" id="SSF51306">
    <property type="entry name" value="LexA/Signal peptidase"/>
    <property type="match status" value="1"/>
</dbReference>
<accession>A0A5B1LND2</accession>
<dbReference type="PANTHER" id="PTHR43390:SF1">
    <property type="entry name" value="CHLOROPLAST PROCESSING PEPTIDASE"/>
    <property type="match status" value="1"/>
</dbReference>
<dbReference type="InterPro" id="IPR036286">
    <property type="entry name" value="LexA/Signal_pep-like_sf"/>
</dbReference>
<dbReference type="EC" id="3.4.21.89" evidence="4 7"/>
<dbReference type="InterPro" id="IPR019758">
    <property type="entry name" value="Pept_S26A_signal_pept_1_CS"/>
</dbReference>
<evidence type="ECO:0000256" key="4">
    <source>
        <dbReference type="ARBA" id="ARBA00013208"/>
    </source>
</evidence>
<dbReference type="PRINTS" id="PR00727">
    <property type="entry name" value="LEADERPTASE"/>
</dbReference>
<evidence type="ECO:0000256" key="5">
    <source>
        <dbReference type="ARBA" id="ARBA00022801"/>
    </source>
</evidence>
<comment type="catalytic activity">
    <reaction evidence="1 7">
        <text>Cleavage of hydrophobic, N-terminal signal or leader sequences from secreted and periplasmic proteins.</text>
        <dbReference type="EC" id="3.4.21.89"/>
    </reaction>
</comment>
<dbReference type="Gene3D" id="2.10.109.10">
    <property type="entry name" value="Umud Fragment, subunit A"/>
    <property type="match status" value="1"/>
</dbReference>
<dbReference type="Pfam" id="PF10502">
    <property type="entry name" value="Peptidase_S26"/>
    <property type="match status" value="1"/>
</dbReference>
<keyword evidence="7" id="KW-0645">Protease</keyword>
<reference evidence="10 11" key="2">
    <citation type="submission" date="2019-09" db="EMBL/GenBank/DDBJ databases">
        <authorList>
            <person name="Jin C."/>
        </authorList>
    </citation>
    <scope>NUCLEOTIDE SEQUENCE [LARGE SCALE GENOMIC DNA]</scope>
    <source>
        <strain evidence="10 11">BN130099</strain>
    </source>
</reference>
<evidence type="ECO:0000256" key="8">
    <source>
        <dbReference type="SAM" id="MobiDB-lite"/>
    </source>
</evidence>
<dbReference type="Proteomes" id="UP000325003">
    <property type="component" value="Unassembled WGS sequence"/>
</dbReference>
<dbReference type="PANTHER" id="PTHR43390">
    <property type="entry name" value="SIGNAL PEPTIDASE I"/>
    <property type="match status" value="1"/>
</dbReference>
<name>A0A5B1LND2_9ACTN</name>
<keyword evidence="5 7" id="KW-0378">Hydrolase</keyword>
<sequence>MRRSVVVAVLIVLGLLAGGCKEELDTFTVTVPTDSMAPTFHAGQEVSVTEVADDYEPELGDLVYFEDPGGWLVGGGDEGHLIKRVMGVPGDTIVCCDSAGRISVNGEAIDEASYILPRKTCAGAGVGFGCRWTVGPVPEESVFVLGDNRGASADSRAHMCQPTEDPCSQSPWVPFDSIQGTADPD</sequence>
<reference evidence="10 11" key="1">
    <citation type="submission" date="2019-09" db="EMBL/GenBank/DDBJ databases">
        <title>Nocardioides panacisoli sp. nov., isolated from the soil of a ginseng field.</title>
        <authorList>
            <person name="Cho C."/>
        </authorList>
    </citation>
    <scope>NUCLEOTIDE SEQUENCE [LARGE SCALE GENOMIC DNA]</scope>
    <source>
        <strain evidence="10 11">BN130099</strain>
    </source>
</reference>
<feature type="domain" description="Peptidase S26" evidence="9">
    <location>
        <begin position="6"/>
        <end position="182"/>
    </location>
</feature>
<evidence type="ECO:0000259" key="9">
    <source>
        <dbReference type="Pfam" id="PF10502"/>
    </source>
</evidence>
<comment type="subcellular location">
    <subcellularLocation>
        <location evidence="2">Cell membrane</location>
        <topology evidence="2">Single-pass type II membrane protein</topology>
    </subcellularLocation>
    <subcellularLocation>
        <location evidence="7">Membrane</location>
        <topology evidence="7">Single-pass type II membrane protein</topology>
    </subcellularLocation>
</comment>
<evidence type="ECO:0000256" key="6">
    <source>
        <dbReference type="PIRSR" id="PIRSR600223-1"/>
    </source>
</evidence>